<feature type="compositionally biased region" description="Basic residues" evidence="1">
    <location>
        <begin position="107"/>
        <end position="116"/>
    </location>
</feature>
<name>A0A814YS61_9BILA</name>
<evidence type="ECO:0000313" key="2">
    <source>
        <dbReference type="EMBL" id="CAF1232325.1"/>
    </source>
</evidence>
<feature type="region of interest" description="Disordered" evidence="1">
    <location>
        <begin position="45"/>
        <end position="70"/>
    </location>
</feature>
<feature type="compositionally biased region" description="Basic and acidic residues" evidence="1">
    <location>
        <begin position="314"/>
        <end position="326"/>
    </location>
</feature>
<dbReference type="EMBL" id="CAJNOH010001584">
    <property type="protein sequence ID" value="CAF1232325.1"/>
    <property type="molecule type" value="Genomic_DNA"/>
</dbReference>
<evidence type="ECO:0000313" key="5">
    <source>
        <dbReference type="Proteomes" id="UP000663870"/>
    </source>
</evidence>
<feature type="region of interest" description="Disordered" evidence="1">
    <location>
        <begin position="103"/>
        <end position="128"/>
    </location>
</feature>
<feature type="compositionally biased region" description="Polar residues" evidence="1">
    <location>
        <begin position="282"/>
        <end position="293"/>
    </location>
</feature>
<gene>
    <name evidence="3" type="ORF">JXQ802_LOCUS41147</name>
    <name evidence="2" type="ORF">PYM288_LOCUS26447</name>
</gene>
<reference evidence="2" key="1">
    <citation type="submission" date="2021-02" db="EMBL/GenBank/DDBJ databases">
        <authorList>
            <person name="Nowell W R."/>
        </authorList>
    </citation>
    <scope>NUCLEOTIDE SEQUENCE</scope>
</reference>
<comment type="caution">
    <text evidence="2">The sequence shown here is derived from an EMBL/GenBank/DDBJ whole genome shotgun (WGS) entry which is preliminary data.</text>
</comment>
<feature type="region of interest" description="Disordered" evidence="1">
    <location>
        <begin position="252"/>
        <end position="390"/>
    </location>
</feature>
<feature type="compositionally biased region" description="Basic residues" evidence="1">
    <location>
        <begin position="327"/>
        <end position="341"/>
    </location>
</feature>
<dbReference type="Proteomes" id="UP000663854">
    <property type="component" value="Unassembled WGS sequence"/>
</dbReference>
<organism evidence="2 4">
    <name type="scientific">Rotaria sordida</name>
    <dbReference type="NCBI Taxonomy" id="392033"/>
    <lineage>
        <taxon>Eukaryota</taxon>
        <taxon>Metazoa</taxon>
        <taxon>Spiralia</taxon>
        <taxon>Gnathifera</taxon>
        <taxon>Rotifera</taxon>
        <taxon>Eurotatoria</taxon>
        <taxon>Bdelloidea</taxon>
        <taxon>Philodinida</taxon>
        <taxon>Philodinidae</taxon>
        <taxon>Rotaria</taxon>
    </lineage>
</organism>
<evidence type="ECO:0000256" key="1">
    <source>
        <dbReference type="SAM" id="MobiDB-lite"/>
    </source>
</evidence>
<protein>
    <submittedName>
        <fullName evidence="2">Uncharacterized protein</fullName>
    </submittedName>
</protein>
<evidence type="ECO:0000313" key="4">
    <source>
        <dbReference type="Proteomes" id="UP000663854"/>
    </source>
</evidence>
<keyword evidence="5" id="KW-1185">Reference proteome</keyword>
<dbReference type="Proteomes" id="UP000663870">
    <property type="component" value="Unassembled WGS sequence"/>
</dbReference>
<feature type="compositionally biased region" description="Low complexity" evidence="1">
    <location>
        <begin position="294"/>
        <end position="307"/>
    </location>
</feature>
<feature type="region of interest" description="Disordered" evidence="1">
    <location>
        <begin position="185"/>
        <end position="230"/>
    </location>
</feature>
<sequence length="484" mass="56416">MTYNLKKDHLKNLDTQQINGKSMIHITHDDYDDDQDIYISERSSIASSSDMNQVSSPTVKRLPTPTPTPSSLLSFAQKQPHNVRCHGNELQEKGIPITTQCQLPRKQERKKKKSLHKATPGQGTLAPLSETKPYEIADNYYPYWGYYQVKNPDWIIHHRQTIDGQIISNESLDPSQYVHQPALITSSIQPKQQPRKSRQHGASINRSNQDKQRHDRSEKNSPTSSHLTFHDCYDNNYQQQQQQQQHILFENSNNDEHREQTTKRTISQQRRKLKIENDSTDHNVQSHTSKLPQNSNSLIITSNSLTNRSKNRTKTSEKNADIEENSKHRHSKHCHHHHHQNHIQSHNSPSIPSQQNNHHQSLHVRRRPPSGSNHSPDLQIVDTSTKKSERSSYFQQTRESFHLPATPVYNQSSYLPPIIRDHHHHPQKTNTNRFPTEYYGTLARQTHDKDWEEPIEITKIYKPGSQTRFYDRYLNNVVDKRLAV</sequence>
<evidence type="ECO:0000313" key="3">
    <source>
        <dbReference type="EMBL" id="CAF1513727.1"/>
    </source>
</evidence>
<proteinExistence type="predicted"/>
<dbReference type="AlphaFoldDB" id="A0A814YS61"/>
<accession>A0A814YS61</accession>
<feature type="compositionally biased region" description="Basic and acidic residues" evidence="1">
    <location>
        <begin position="208"/>
        <end position="219"/>
    </location>
</feature>
<dbReference type="EMBL" id="CAJNOL010002585">
    <property type="protein sequence ID" value="CAF1513727.1"/>
    <property type="molecule type" value="Genomic_DNA"/>
</dbReference>